<evidence type="ECO:0000313" key="2">
    <source>
        <dbReference type="Proteomes" id="UP001057402"/>
    </source>
</evidence>
<organism evidence="1 2">
    <name type="scientific">Melastoma candidum</name>
    <dbReference type="NCBI Taxonomy" id="119954"/>
    <lineage>
        <taxon>Eukaryota</taxon>
        <taxon>Viridiplantae</taxon>
        <taxon>Streptophyta</taxon>
        <taxon>Embryophyta</taxon>
        <taxon>Tracheophyta</taxon>
        <taxon>Spermatophyta</taxon>
        <taxon>Magnoliopsida</taxon>
        <taxon>eudicotyledons</taxon>
        <taxon>Gunneridae</taxon>
        <taxon>Pentapetalae</taxon>
        <taxon>rosids</taxon>
        <taxon>malvids</taxon>
        <taxon>Myrtales</taxon>
        <taxon>Melastomataceae</taxon>
        <taxon>Melastomatoideae</taxon>
        <taxon>Melastomateae</taxon>
        <taxon>Melastoma</taxon>
    </lineage>
</organism>
<dbReference type="EMBL" id="CM042883">
    <property type="protein sequence ID" value="KAI4373413.1"/>
    <property type="molecule type" value="Genomic_DNA"/>
</dbReference>
<name>A0ACB9R7I3_9MYRT</name>
<gene>
    <name evidence="1" type="ORF">MLD38_011540</name>
</gene>
<comment type="caution">
    <text evidence="1">The sequence shown here is derived from an EMBL/GenBank/DDBJ whole genome shotgun (WGS) entry which is preliminary data.</text>
</comment>
<accession>A0ACB9R7I3</accession>
<evidence type="ECO:0000313" key="1">
    <source>
        <dbReference type="EMBL" id="KAI4373413.1"/>
    </source>
</evidence>
<keyword evidence="2" id="KW-1185">Reference proteome</keyword>
<reference evidence="2" key="1">
    <citation type="journal article" date="2023" name="Front. Plant Sci.">
        <title>Chromosomal-level genome assembly of Melastoma candidum provides insights into trichome evolution.</title>
        <authorList>
            <person name="Zhong Y."/>
            <person name="Wu W."/>
            <person name="Sun C."/>
            <person name="Zou P."/>
            <person name="Liu Y."/>
            <person name="Dai S."/>
            <person name="Zhou R."/>
        </authorList>
    </citation>
    <scope>NUCLEOTIDE SEQUENCE [LARGE SCALE GENOMIC DNA]</scope>
</reference>
<sequence>MRMIGTPAASGGYDTLIGCLYLWDTTSLTMDDLFDAAESLETHDYQANLKAAQTIVDPISVSSPSNKKRGLIQTENFSPCNLMGSVHAAQVHRGKSIPCIVIPNLQSEDPSYRYPKAPRLQPSVCEQRNLKTTRYKERESRSIQVRPPATQPYSPVPVHPKFRRIPPQPYGVAHVPFNILPTQYPQMGHSAATAFQPNPVSPALFPPTRQKYHPEVVGMRVNQDSRFFFPAHDWMWNTNTYCRR</sequence>
<protein>
    <submittedName>
        <fullName evidence="1">Uncharacterized protein</fullName>
    </submittedName>
</protein>
<proteinExistence type="predicted"/>
<dbReference type="Proteomes" id="UP001057402">
    <property type="component" value="Chromosome 4"/>
</dbReference>